<feature type="transmembrane region" description="Helical" evidence="6">
    <location>
        <begin position="332"/>
        <end position="352"/>
    </location>
</feature>
<feature type="transmembrane region" description="Helical" evidence="6">
    <location>
        <begin position="405"/>
        <end position="429"/>
    </location>
</feature>
<accession>A0A5J6SPI1</accession>
<evidence type="ECO:0000256" key="4">
    <source>
        <dbReference type="ARBA" id="ARBA00022989"/>
    </source>
</evidence>
<name>A0A5J6SPI1_9BACI</name>
<feature type="transmembrane region" description="Helical" evidence="6">
    <location>
        <begin position="228"/>
        <end position="252"/>
    </location>
</feature>
<feature type="transmembrane region" description="Helical" evidence="6">
    <location>
        <begin position="7"/>
        <end position="30"/>
    </location>
</feature>
<dbReference type="PROSITE" id="PS50928">
    <property type="entry name" value="ABC_TM1"/>
    <property type="match status" value="1"/>
</dbReference>
<sequence>MSRIVSVLFKFLLGLLGIMLISCTPTLFTINDAFDFHVYFKTFVGLLKDIANPSKWYLSYFNTSMIERGKVSFLEYFKGPYLYSMSVLISSILLSFITALLLAFLTMLSNRTLKKIVLQITKILESFPDFSYVFLIQMVVVQVYLATGYRILSFYSLGGNLVYVAPIVCLSVIPTLLFFKLFLLIYKEELNQPYVELAKSKGLNKVEILIRHCSSNVLKSAFFQSKSIIWLTLSSLVIIEYLFGMKGILYYLRADFSPTGITFILLSVFTPFFIFYSFVENFVYKGNVERNVIFEKYNLPFLHSQQLNSLFKISNKRISLSTFRIRFKRWDIILPILIVFGLLSISFLYNILFHDQIDQINYIYNEDGKLISKAPHPPSKSVFFGTDSYGYSILQQLLVGVKYTILLTLIIATIRIVVGYIMAIVYVFYMNNKSRKVINAIADGMHFLPLTLLVFILLVPVLINSTGVWNTTLTERLVLQVLIMSIIVLPVTTSSIGNEMNETLKKEYVQNSVIMGGSLTWVIWKHINPQLWTKLVLFWTQHIVQVLQMFVHLGILSIFVGGAAYYEDTPYRLKPDISEISGMIAISRDVFVTKQFWMIIPPLLIFMLLIYCFNLIAEGISKKPKKYKRKNTGL</sequence>
<feature type="transmembrane region" description="Helical" evidence="6">
    <location>
        <begin position="130"/>
        <end position="151"/>
    </location>
</feature>
<keyword evidence="3 6" id="KW-0812">Transmembrane</keyword>
<feature type="transmembrane region" description="Helical" evidence="6">
    <location>
        <begin position="450"/>
        <end position="471"/>
    </location>
</feature>
<evidence type="ECO:0000259" key="7">
    <source>
        <dbReference type="PROSITE" id="PS50928"/>
    </source>
</evidence>
<dbReference type="OrthoDB" id="2351941at2"/>
<organism evidence="8 9">
    <name type="scientific">Psychrobacillus glaciei</name>
    <dbReference type="NCBI Taxonomy" id="2283160"/>
    <lineage>
        <taxon>Bacteria</taxon>
        <taxon>Bacillati</taxon>
        <taxon>Bacillota</taxon>
        <taxon>Bacilli</taxon>
        <taxon>Bacillales</taxon>
        <taxon>Bacillaceae</taxon>
        <taxon>Psychrobacillus</taxon>
    </lineage>
</organism>
<comment type="similarity">
    <text evidence="6">Belongs to the binding-protein-dependent transport system permease family.</text>
</comment>
<dbReference type="PROSITE" id="PS51257">
    <property type="entry name" value="PROKAR_LIPOPROTEIN"/>
    <property type="match status" value="1"/>
</dbReference>
<keyword evidence="9" id="KW-1185">Reference proteome</keyword>
<dbReference type="GO" id="GO:0055085">
    <property type="term" value="P:transmembrane transport"/>
    <property type="evidence" value="ECO:0007669"/>
    <property type="project" value="InterPro"/>
</dbReference>
<dbReference type="Gene3D" id="1.10.3720.10">
    <property type="entry name" value="MetI-like"/>
    <property type="match status" value="2"/>
</dbReference>
<evidence type="ECO:0000256" key="6">
    <source>
        <dbReference type="RuleBase" id="RU363032"/>
    </source>
</evidence>
<feature type="transmembrane region" description="Helical" evidence="6">
    <location>
        <begin position="596"/>
        <end position="617"/>
    </location>
</feature>
<dbReference type="Pfam" id="PF00528">
    <property type="entry name" value="BPD_transp_1"/>
    <property type="match status" value="1"/>
</dbReference>
<dbReference type="EMBL" id="CP031223">
    <property type="protein sequence ID" value="QFF99878.1"/>
    <property type="molecule type" value="Genomic_DNA"/>
</dbReference>
<feature type="domain" description="ABC transmembrane type-1" evidence="7">
    <location>
        <begin position="401"/>
        <end position="617"/>
    </location>
</feature>
<dbReference type="RefSeq" id="WP_151700777.1">
    <property type="nucleotide sequence ID" value="NZ_CP031223.1"/>
</dbReference>
<feature type="transmembrane region" description="Helical" evidence="6">
    <location>
        <begin position="258"/>
        <end position="279"/>
    </location>
</feature>
<gene>
    <name evidence="8" type="ORF">PB01_14175</name>
</gene>
<dbReference type="KEGG" id="psyo:PB01_14175"/>
<dbReference type="PANTHER" id="PTHR43839">
    <property type="entry name" value="OPPC IN A BINDING PROTEIN-DEPENDENT TRANSPORT SYSTEM"/>
    <property type="match status" value="1"/>
</dbReference>
<dbReference type="CDD" id="cd06261">
    <property type="entry name" value="TM_PBP2"/>
    <property type="match status" value="1"/>
</dbReference>
<dbReference type="AlphaFoldDB" id="A0A5J6SPI1"/>
<dbReference type="GO" id="GO:0005886">
    <property type="term" value="C:plasma membrane"/>
    <property type="evidence" value="ECO:0007669"/>
    <property type="project" value="UniProtKB-SubCell"/>
</dbReference>
<feature type="transmembrane region" description="Helical" evidence="6">
    <location>
        <begin position="81"/>
        <end position="109"/>
    </location>
</feature>
<dbReference type="InterPro" id="IPR000515">
    <property type="entry name" value="MetI-like"/>
</dbReference>
<reference evidence="8 9" key="1">
    <citation type="submission" date="2018-07" db="EMBL/GenBank/DDBJ databases">
        <title>Complete genome sequence of Psychrobacillus sp. PB01, isolated from iceberg, and comparative genome analysis of Psychrobacillus strains.</title>
        <authorList>
            <person name="Lee P.C."/>
        </authorList>
    </citation>
    <scope>NUCLEOTIDE SEQUENCE [LARGE SCALE GENOMIC DNA]</scope>
    <source>
        <strain evidence="8 9">PB01</strain>
    </source>
</reference>
<keyword evidence="4 6" id="KW-1133">Transmembrane helix</keyword>
<keyword evidence="2 6" id="KW-0813">Transport</keyword>
<dbReference type="PANTHER" id="PTHR43839:SF3">
    <property type="entry name" value="OLIGOPEPTIDE ABC TRANSPORTER, PERMEASE PROTEIN"/>
    <property type="match status" value="1"/>
</dbReference>
<keyword evidence="5 6" id="KW-0472">Membrane</keyword>
<feature type="transmembrane region" description="Helical" evidence="6">
    <location>
        <begin position="477"/>
        <end position="496"/>
    </location>
</feature>
<feature type="transmembrane region" description="Helical" evidence="6">
    <location>
        <begin position="163"/>
        <end position="186"/>
    </location>
</feature>
<dbReference type="SUPFAM" id="SSF161098">
    <property type="entry name" value="MetI-like"/>
    <property type="match status" value="2"/>
</dbReference>
<feature type="transmembrane region" description="Helical" evidence="6">
    <location>
        <begin position="547"/>
        <end position="566"/>
    </location>
</feature>
<evidence type="ECO:0000256" key="2">
    <source>
        <dbReference type="ARBA" id="ARBA00022448"/>
    </source>
</evidence>
<dbReference type="InterPro" id="IPR035906">
    <property type="entry name" value="MetI-like_sf"/>
</dbReference>
<comment type="subcellular location">
    <subcellularLocation>
        <location evidence="6">Cell membrane</location>
        <topology evidence="6">Multi-pass membrane protein</topology>
    </subcellularLocation>
    <subcellularLocation>
        <location evidence="1">Membrane</location>
        <topology evidence="1">Multi-pass membrane protein</topology>
    </subcellularLocation>
</comment>
<evidence type="ECO:0000256" key="3">
    <source>
        <dbReference type="ARBA" id="ARBA00022692"/>
    </source>
</evidence>
<proteinExistence type="inferred from homology"/>
<dbReference type="Proteomes" id="UP000325517">
    <property type="component" value="Chromosome"/>
</dbReference>
<protein>
    <submittedName>
        <fullName evidence="8">ABC transporter permease subunit</fullName>
    </submittedName>
</protein>
<evidence type="ECO:0000256" key="5">
    <source>
        <dbReference type="ARBA" id="ARBA00023136"/>
    </source>
</evidence>
<evidence type="ECO:0000256" key="1">
    <source>
        <dbReference type="ARBA" id="ARBA00004141"/>
    </source>
</evidence>
<evidence type="ECO:0000313" key="8">
    <source>
        <dbReference type="EMBL" id="QFF99878.1"/>
    </source>
</evidence>
<evidence type="ECO:0000313" key="9">
    <source>
        <dbReference type="Proteomes" id="UP000325517"/>
    </source>
</evidence>